<dbReference type="Gene3D" id="3.30.565.10">
    <property type="entry name" value="Histidine kinase-like ATPase, C-terminal domain"/>
    <property type="match status" value="1"/>
</dbReference>
<evidence type="ECO:0000259" key="2">
    <source>
        <dbReference type="Pfam" id="PF13581"/>
    </source>
</evidence>
<proteinExistence type="predicted"/>
<keyword evidence="1" id="KW-0723">Serine/threonine-protein kinase</keyword>
<dbReference type="InterPro" id="IPR036890">
    <property type="entry name" value="HATPase_C_sf"/>
</dbReference>
<dbReference type="CDD" id="cd16936">
    <property type="entry name" value="HATPase_RsbW-like"/>
    <property type="match status" value="1"/>
</dbReference>
<reference evidence="4" key="1">
    <citation type="journal article" date="2019" name="Int. J. Syst. Evol. Microbiol.">
        <title>The Global Catalogue of Microorganisms (GCM) 10K type strain sequencing project: providing services to taxonomists for standard genome sequencing and annotation.</title>
        <authorList>
            <consortium name="The Broad Institute Genomics Platform"/>
            <consortium name="The Broad Institute Genome Sequencing Center for Infectious Disease"/>
            <person name="Wu L."/>
            <person name="Ma J."/>
        </authorList>
    </citation>
    <scope>NUCLEOTIDE SEQUENCE [LARGE SCALE GENOMIC DNA]</scope>
    <source>
        <strain evidence="4">KCTC 42087</strain>
    </source>
</reference>
<keyword evidence="3" id="KW-0547">Nucleotide-binding</keyword>
<evidence type="ECO:0000256" key="1">
    <source>
        <dbReference type="ARBA" id="ARBA00022527"/>
    </source>
</evidence>
<dbReference type="RefSeq" id="WP_378286060.1">
    <property type="nucleotide sequence ID" value="NZ_JBHSON010000052.1"/>
</dbReference>
<dbReference type="InterPro" id="IPR003594">
    <property type="entry name" value="HATPase_dom"/>
</dbReference>
<dbReference type="PANTHER" id="PTHR35526:SF3">
    <property type="entry name" value="ANTI-SIGMA-F FACTOR RSBW"/>
    <property type="match status" value="1"/>
</dbReference>
<dbReference type="EMBL" id="JBHSON010000052">
    <property type="protein sequence ID" value="MFC5750321.1"/>
    <property type="molecule type" value="Genomic_DNA"/>
</dbReference>
<keyword evidence="1" id="KW-0418">Kinase</keyword>
<keyword evidence="1" id="KW-0808">Transferase</keyword>
<comment type="caution">
    <text evidence="3">The sequence shown here is derived from an EMBL/GenBank/DDBJ whole genome shotgun (WGS) entry which is preliminary data.</text>
</comment>
<evidence type="ECO:0000313" key="4">
    <source>
        <dbReference type="Proteomes" id="UP001596074"/>
    </source>
</evidence>
<accession>A0ABW1A6X4</accession>
<dbReference type="GO" id="GO:0005524">
    <property type="term" value="F:ATP binding"/>
    <property type="evidence" value="ECO:0007669"/>
    <property type="project" value="UniProtKB-KW"/>
</dbReference>
<keyword evidence="4" id="KW-1185">Reference proteome</keyword>
<protein>
    <submittedName>
        <fullName evidence="3">ATP-binding protein</fullName>
    </submittedName>
</protein>
<dbReference type="Pfam" id="PF13581">
    <property type="entry name" value="HATPase_c_2"/>
    <property type="match status" value="1"/>
</dbReference>
<organism evidence="3 4">
    <name type="scientific">Actinomadura rugatobispora</name>
    <dbReference type="NCBI Taxonomy" id="1994"/>
    <lineage>
        <taxon>Bacteria</taxon>
        <taxon>Bacillati</taxon>
        <taxon>Actinomycetota</taxon>
        <taxon>Actinomycetes</taxon>
        <taxon>Streptosporangiales</taxon>
        <taxon>Thermomonosporaceae</taxon>
        <taxon>Actinomadura</taxon>
    </lineage>
</organism>
<dbReference type="PANTHER" id="PTHR35526">
    <property type="entry name" value="ANTI-SIGMA-F FACTOR RSBW-RELATED"/>
    <property type="match status" value="1"/>
</dbReference>
<dbReference type="Proteomes" id="UP001596074">
    <property type="component" value="Unassembled WGS sequence"/>
</dbReference>
<gene>
    <name evidence="3" type="ORF">ACFPZN_32250</name>
</gene>
<sequence>MSEEAARAVGDEREGGGLVGDWTVIGSITLAAVAESVGEARHFAVGILGDGERAGTAELLISEACTNSIVHSESRFGGKFTLTLMGAGDILRCEVVDEGGPTVPTRREEEELRDNGYGVMLIETLAGRSGHYIESGHLHTWFELD</sequence>
<feature type="domain" description="Histidine kinase/HSP90-like ATPase" evidence="2">
    <location>
        <begin position="32"/>
        <end position="127"/>
    </location>
</feature>
<dbReference type="InterPro" id="IPR050267">
    <property type="entry name" value="Anti-sigma-factor_SerPK"/>
</dbReference>
<keyword evidence="3" id="KW-0067">ATP-binding</keyword>
<evidence type="ECO:0000313" key="3">
    <source>
        <dbReference type="EMBL" id="MFC5750321.1"/>
    </source>
</evidence>
<name>A0ABW1A6X4_9ACTN</name>